<keyword evidence="3" id="KW-0489">Methyltransferase</keyword>
<dbReference type="Pfam" id="PF02086">
    <property type="entry name" value="MethyltransfD12"/>
    <property type="match status" value="1"/>
</dbReference>
<keyword evidence="5" id="KW-0949">S-adenosyl-L-methionine</keyword>
<evidence type="ECO:0000256" key="6">
    <source>
        <dbReference type="ARBA" id="ARBA00047942"/>
    </source>
</evidence>
<dbReference type="AlphaFoldDB" id="A0A254T715"/>
<evidence type="ECO:0000256" key="3">
    <source>
        <dbReference type="ARBA" id="ARBA00022603"/>
    </source>
</evidence>
<dbReference type="GO" id="GO:1904047">
    <property type="term" value="F:S-adenosyl-L-methionine binding"/>
    <property type="evidence" value="ECO:0007669"/>
    <property type="project" value="TreeGrafter"/>
</dbReference>
<dbReference type="PIRSF" id="PIRSF000398">
    <property type="entry name" value="M_m6A_EcoRV"/>
    <property type="match status" value="1"/>
</dbReference>
<dbReference type="Proteomes" id="UP000197535">
    <property type="component" value="Unassembled WGS sequence"/>
</dbReference>
<dbReference type="EC" id="2.1.1.72" evidence="2"/>
<dbReference type="Gene3D" id="3.40.50.150">
    <property type="entry name" value="Vaccinia Virus protein VP39"/>
    <property type="match status" value="1"/>
</dbReference>
<evidence type="ECO:0000256" key="2">
    <source>
        <dbReference type="ARBA" id="ARBA00011900"/>
    </source>
</evidence>
<protein>
    <recommendedName>
        <fullName evidence="2">site-specific DNA-methyltransferase (adenine-specific)</fullName>
        <ecNumber evidence="2">2.1.1.72</ecNumber>
    </recommendedName>
</protein>
<dbReference type="OrthoDB" id="9805629at2"/>
<keyword evidence="4" id="KW-0808">Transferase</keyword>
<gene>
    <name evidence="7" type="ORF">AYR66_01145</name>
    <name evidence="8" type="ORF">AYR66_07630</name>
</gene>
<dbReference type="GO" id="GO:0032259">
    <property type="term" value="P:methylation"/>
    <property type="evidence" value="ECO:0007669"/>
    <property type="project" value="UniProtKB-KW"/>
</dbReference>
<dbReference type="GO" id="GO:0043565">
    <property type="term" value="F:sequence-specific DNA binding"/>
    <property type="evidence" value="ECO:0007669"/>
    <property type="project" value="TreeGrafter"/>
</dbReference>
<dbReference type="PANTHER" id="PTHR30481:SF2">
    <property type="entry name" value="SITE-SPECIFIC DNA-METHYLTRANSFERASE (ADENINE-SPECIFIC)"/>
    <property type="match status" value="1"/>
</dbReference>
<dbReference type="EMBL" id="LSTO01000006">
    <property type="protein sequence ID" value="OWW18436.1"/>
    <property type="molecule type" value="Genomic_DNA"/>
</dbReference>
<dbReference type="SUPFAM" id="SSF53335">
    <property type="entry name" value="S-adenosyl-L-methionine-dependent methyltransferases"/>
    <property type="match status" value="1"/>
</dbReference>
<evidence type="ECO:0000313" key="9">
    <source>
        <dbReference type="Proteomes" id="UP000197535"/>
    </source>
</evidence>
<keyword evidence="9" id="KW-1185">Reference proteome</keyword>
<comment type="similarity">
    <text evidence="1">Belongs to the N(4)/N(6)-methyltransferase family.</text>
</comment>
<comment type="caution">
    <text evidence="7">The sequence shown here is derived from an EMBL/GenBank/DDBJ whole genome shotgun (WGS) entry which is preliminary data.</text>
</comment>
<evidence type="ECO:0000256" key="1">
    <source>
        <dbReference type="ARBA" id="ARBA00006594"/>
    </source>
</evidence>
<dbReference type="InterPro" id="IPR023095">
    <property type="entry name" value="Ade_MeTrfase_dom_2"/>
</dbReference>
<evidence type="ECO:0000313" key="7">
    <source>
        <dbReference type="EMBL" id="OWW18436.1"/>
    </source>
</evidence>
<dbReference type="EMBL" id="LSTO01000001">
    <property type="protein sequence ID" value="OWW19400.1"/>
    <property type="molecule type" value="Genomic_DNA"/>
</dbReference>
<dbReference type="GO" id="GO:0009307">
    <property type="term" value="P:DNA restriction-modification system"/>
    <property type="evidence" value="ECO:0007669"/>
    <property type="project" value="InterPro"/>
</dbReference>
<dbReference type="PRINTS" id="PR00505">
    <property type="entry name" value="D12N6MTFRASE"/>
</dbReference>
<reference evidence="7 9" key="1">
    <citation type="submission" date="2016-02" db="EMBL/GenBank/DDBJ databases">
        <authorList>
            <person name="Wen L."/>
            <person name="He K."/>
            <person name="Yang H."/>
        </authorList>
    </citation>
    <scope>NUCLEOTIDE SEQUENCE [LARGE SCALE GENOMIC DNA]</scope>
    <source>
        <strain evidence="7 9">TSA40</strain>
    </source>
</reference>
<dbReference type="InterPro" id="IPR029063">
    <property type="entry name" value="SAM-dependent_MTases_sf"/>
</dbReference>
<dbReference type="GO" id="GO:0006298">
    <property type="term" value="P:mismatch repair"/>
    <property type="evidence" value="ECO:0007669"/>
    <property type="project" value="TreeGrafter"/>
</dbReference>
<evidence type="ECO:0000256" key="5">
    <source>
        <dbReference type="ARBA" id="ARBA00022691"/>
    </source>
</evidence>
<dbReference type="GO" id="GO:0009007">
    <property type="term" value="F:site-specific DNA-methyltransferase (adenine-specific) activity"/>
    <property type="evidence" value="ECO:0007669"/>
    <property type="project" value="UniProtKB-EC"/>
</dbReference>
<sequence length="277" mass="31738">MTEIVKTPFRYPGSKSSFTKVIKDLIIYNGLEGKKLVEPYAGSAAVTLALLSEKVCSEAVISERDPLMYSFWKVAFEHPDKLIKKIKNVTVSLKTWHELQPLLKCEEPSEEDEVQLAFAALFFNRTNFSGVLHSGPIGGQKQSSAYSIDCRFNKEDLIDKIKRLSDLADRVEVRYGDALDVITEYKRRTTSLFYVDPPYFIQGRKLYRHHYKLKDHVALSSSLKSAKFNWILSYDSHDVIKGLYADHNHVHKAFQYSTKAPKKEDELLITTLEIPVN</sequence>
<comment type="catalytic activity">
    <reaction evidence="6">
        <text>a 2'-deoxyadenosine in DNA + S-adenosyl-L-methionine = an N(6)-methyl-2'-deoxyadenosine in DNA + S-adenosyl-L-homocysteine + H(+)</text>
        <dbReference type="Rhea" id="RHEA:15197"/>
        <dbReference type="Rhea" id="RHEA-COMP:12418"/>
        <dbReference type="Rhea" id="RHEA-COMP:12419"/>
        <dbReference type="ChEBI" id="CHEBI:15378"/>
        <dbReference type="ChEBI" id="CHEBI:57856"/>
        <dbReference type="ChEBI" id="CHEBI:59789"/>
        <dbReference type="ChEBI" id="CHEBI:90615"/>
        <dbReference type="ChEBI" id="CHEBI:90616"/>
        <dbReference type="EC" id="2.1.1.72"/>
    </reaction>
</comment>
<dbReference type="Gene3D" id="1.10.1020.10">
    <property type="entry name" value="Adenine-specific Methyltransferase, Domain 2"/>
    <property type="match status" value="1"/>
</dbReference>
<dbReference type="InterPro" id="IPR012327">
    <property type="entry name" value="MeTrfase_D12"/>
</dbReference>
<proteinExistence type="inferred from homology"/>
<name>A0A254T715_9BURK</name>
<evidence type="ECO:0000313" key="8">
    <source>
        <dbReference type="EMBL" id="OWW19400.1"/>
    </source>
</evidence>
<evidence type="ECO:0000256" key="4">
    <source>
        <dbReference type="ARBA" id="ARBA00022679"/>
    </source>
</evidence>
<organism evidence="7 9">
    <name type="scientific">Noviherbaspirillum denitrificans</name>
    <dbReference type="NCBI Taxonomy" id="1968433"/>
    <lineage>
        <taxon>Bacteria</taxon>
        <taxon>Pseudomonadati</taxon>
        <taxon>Pseudomonadota</taxon>
        <taxon>Betaproteobacteria</taxon>
        <taxon>Burkholderiales</taxon>
        <taxon>Oxalobacteraceae</taxon>
        <taxon>Noviherbaspirillum</taxon>
    </lineage>
</organism>
<dbReference type="PANTHER" id="PTHR30481">
    <property type="entry name" value="DNA ADENINE METHYLASE"/>
    <property type="match status" value="1"/>
</dbReference>
<dbReference type="RefSeq" id="WP_088706311.1">
    <property type="nucleotide sequence ID" value="NZ_LSTO01000001.1"/>
</dbReference>
<dbReference type="InterPro" id="IPR012263">
    <property type="entry name" value="M_m6A_EcoRV"/>
</dbReference>
<accession>A0A254T715</accession>